<name>A0A7C3SQ04_9BACT</name>
<dbReference type="NCBIfam" id="TIGR03492">
    <property type="entry name" value="lipid-A-disaccharide synthase-related protein"/>
    <property type="match status" value="1"/>
</dbReference>
<dbReference type="InterPro" id="IPR019994">
    <property type="entry name" value="Lipid-A-disac_synthase-rel_put"/>
</dbReference>
<dbReference type="SUPFAM" id="SSF53756">
    <property type="entry name" value="UDP-Glycosyltransferase/glycogen phosphorylase"/>
    <property type="match status" value="1"/>
</dbReference>
<sequence length="406" mass="46754">MRVLFISNGYGEDYVAVNIIKELRKIDSSIEIEALPIVGEGFLYTKNQIPLLGPHKKLPSGGFITNLRILYKDLKEGLLNLHWKQWEEIKRWSKKDGYIVAVGDIVPLLLAKLSSKKFFFVSIQKSVYYTLEDDKKINIQKLSKNKAKEIAIRTYLLEYFLMRSENLLKVFPRDFLSHLILEKARINSEYLGNPMMDSLEPENKIKIDNFYNYIKILVLPGSKIPEAYYNFHLLTDGILHLLKSRSDENFLFLTAISPNIPIKELEYILFSKNFIKDVETEDYILFKNNNHVLILTHAFSDCIHHAQIGLCMAGTATEQFVGLGKPAIAIFGKGPQFTKKFALLQKRLLGDSLFIAKNPEEIPKIFSLIYNNNELLEKISLNGRKRMGEKGASRRIAEKIYQITKV</sequence>
<evidence type="ECO:0008006" key="2">
    <source>
        <dbReference type="Google" id="ProtNLM"/>
    </source>
</evidence>
<accession>A0A7C3SQ04</accession>
<gene>
    <name evidence="1" type="ORF">ENV35_01030</name>
</gene>
<comment type="caution">
    <text evidence="1">The sequence shown here is derived from an EMBL/GenBank/DDBJ whole genome shotgun (WGS) entry which is preliminary data.</text>
</comment>
<reference evidence="1" key="1">
    <citation type="journal article" date="2020" name="mSystems">
        <title>Genome- and Community-Level Interaction Insights into Carbon Utilization and Element Cycling Functions of Hydrothermarchaeota in Hydrothermal Sediment.</title>
        <authorList>
            <person name="Zhou Z."/>
            <person name="Liu Y."/>
            <person name="Xu W."/>
            <person name="Pan J."/>
            <person name="Luo Z.H."/>
            <person name="Li M."/>
        </authorList>
    </citation>
    <scope>NUCLEOTIDE SEQUENCE [LARGE SCALE GENOMIC DNA]</scope>
    <source>
        <strain evidence="1">SpSt-751</strain>
    </source>
</reference>
<evidence type="ECO:0000313" key="1">
    <source>
        <dbReference type="EMBL" id="HGB30442.1"/>
    </source>
</evidence>
<dbReference type="PANTHER" id="PTHR39517">
    <property type="entry name" value="SLL0192 PROTEIN"/>
    <property type="match status" value="1"/>
</dbReference>
<proteinExistence type="predicted"/>
<protein>
    <recommendedName>
        <fullName evidence="2">Lipid-A-disaccharide synthase</fullName>
    </recommendedName>
</protein>
<dbReference type="AlphaFoldDB" id="A0A7C3SQ04"/>
<dbReference type="PANTHER" id="PTHR39517:SF1">
    <property type="entry name" value="LIPID-A-DISACCHARIDE SYNTHASE"/>
    <property type="match status" value="1"/>
</dbReference>
<organism evidence="1">
    <name type="scientific">Dictyoglomus turgidum</name>
    <dbReference type="NCBI Taxonomy" id="513050"/>
    <lineage>
        <taxon>Bacteria</taxon>
        <taxon>Pseudomonadati</taxon>
        <taxon>Dictyoglomota</taxon>
        <taxon>Dictyoglomia</taxon>
        <taxon>Dictyoglomales</taxon>
        <taxon>Dictyoglomaceae</taxon>
        <taxon>Dictyoglomus</taxon>
    </lineage>
</organism>
<dbReference type="EMBL" id="DTGA01000028">
    <property type="protein sequence ID" value="HGB30442.1"/>
    <property type="molecule type" value="Genomic_DNA"/>
</dbReference>